<keyword evidence="3" id="KW-1185">Reference proteome</keyword>
<dbReference type="AlphaFoldDB" id="A0A9J5XDA6"/>
<feature type="compositionally biased region" description="Acidic residues" evidence="1">
    <location>
        <begin position="88"/>
        <end position="101"/>
    </location>
</feature>
<gene>
    <name evidence="2" type="ORF">H5410_046047</name>
</gene>
<sequence length="101" mass="11873">MKRDPKTKSLYGQELLDLIEKRVQEYCITPQKGVIQDSSVRHIARKIFIQDGNKEEMINDYLEEVRRNLLLNITQYEKSDMSMRSETSEDIAPEDIQEAQP</sequence>
<dbReference type="Proteomes" id="UP000824120">
    <property type="component" value="Chromosome 9"/>
</dbReference>
<reference evidence="2 3" key="1">
    <citation type="submission" date="2020-09" db="EMBL/GenBank/DDBJ databases">
        <title>De no assembly of potato wild relative species, Solanum commersonii.</title>
        <authorList>
            <person name="Cho K."/>
        </authorList>
    </citation>
    <scope>NUCLEOTIDE SEQUENCE [LARGE SCALE GENOMIC DNA]</scope>
    <source>
        <strain evidence="2">LZ3.2</strain>
        <tissue evidence="2">Leaf</tissue>
    </source>
</reference>
<proteinExistence type="predicted"/>
<comment type="caution">
    <text evidence="2">The sequence shown here is derived from an EMBL/GenBank/DDBJ whole genome shotgun (WGS) entry which is preliminary data.</text>
</comment>
<evidence type="ECO:0000313" key="2">
    <source>
        <dbReference type="EMBL" id="KAG5585613.1"/>
    </source>
</evidence>
<feature type="region of interest" description="Disordered" evidence="1">
    <location>
        <begin position="79"/>
        <end position="101"/>
    </location>
</feature>
<organism evidence="2 3">
    <name type="scientific">Solanum commersonii</name>
    <name type="common">Commerson's wild potato</name>
    <name type="synonym">Commerson's nightshade</name>
    <dbReference type="NCBI Taxonomy" id="4109"/>
    <lineage>
        <taxon>Eukaryota</taxon>
        <taxon>Viridiplantae</taxon>
        <taxon>Streptophyta</taxon>
        <taxon>Embryophyta</taxon>
        <taxon>Tracheophyta</taxon>
        <taxon>Spermatophyta</taxon>
        <taxon>Magnoliopsida</taxon>
        <taxon>eudicotyledons</taxon>
        <taxon>Gunneridae</taxon>
        <taxon>Pentapetalae</taxon>
        <taxon>asterids</taxon>
        <taxon>lamiids</taxon>
        <taxon>Solanales</taxon>
        <taxon>Solanaceae</taxon>
        <taxon>Solanoideae</taxon>
        <taxon>Solaneae</taxon>
        <taxon>Solanum</taxon>
    </lineage>
</organism>
<protein>
    <submittedName>
        <fullName evidence="2">Uncharacterized protein</fullName>
    </submittedName>
</protein>
<evidence type="ECO:0000313" key="3">
    <source>
        <dbReference type="Proteomes" id="UP000824120"/>
    </source>
</evidence>
<evidence type="ECO:0000256" key="1">
    <source>
        <dbReference type="SAM" id="MobiDB-lite"/>
    </source>
</evidence>
<accession>A0A9J5XDA6</accession>
<name>A0A9J5XDA6_SOLCO</name>
<dbReference type="OrthoDB" id="1743486at2759"/>
<dbReference type="EMBL" id="JACXVP010000009">
    <property type="protein sequence ID" value="KAG5585613.1"/>
    <property type="molecule type" value="Genomic_DNA"/>
</dbReference>